<evidence type="ECO:0000259" key="3">
    <source>
        <dbReference type="SMART" id="SM00943"/>
    </source>
</evidence>
<dbReference type="CDD" id="cd04859">
    <property type="entry name" value="Prim_Pol"/>
    <property type="match status" value="1"/>
</dbReference>
<dbReference type="InterPro" id="IPR014820">
    <property type="entry name" value="PriCT_1"/>
</dbReference>
<evidence type="ECO:0000313" key="4">
    <source>
        <dbReference type="EMBL" id="RZS60669.1"/>
    </source>
</evidence>
<accession>A0A4Q7M3X8</accession>
<dbReference type="AlphaFoldDB" id="A0A4Q7M3X8"/>
<proteinExistence type="predicted"/>
<evidence type="ECO:0000313" key="5">
    <source>
        <dbReference type="Proteomes" id="UP000293852"/>
    </source>
</evidence>
<feature type="domain" description="Primase C-terminal 1" evidence="2">
    <location>
        <begin position="223"/>
        <end position="286"/>
    </location>
</feature>
<dbReference type="SMART" id="SM00943">
    <property type="entry name" value="Prim-Pol"/>
    <property type="match status" value="1"/>
</dbReference>
<dbReference type="InterPro" id="IPR015330">
    <property type="entry name" value="DNA_primase/pol_bifunc_N"/>
</dbReference>
<dbReference type="SUPFAM" id="SSF56747">
    <property type="entry name" value="Prim-pol domain"/>
    <property type="match status" value="1"/>
</dbReference>
<feature type="region of interest" description="Disordered" evidence="1">
    <location>
        <begin position="276"/>
        <end position="305"/>
    </location>
</feature>
<dbReference type="Pfam" id="PF09250">
    <property type="entry name" value="Prim-Pol"/>
    <property type="match status" value="1"/>
</dbReference>
<organism evidence="4 5">
    <name type="scientific">Xylanimonas ulmi</name>
    <dbReference type="NCBI Taxonomy" id="228973"/>
    <lineage>
        <taxon>Bacteria</taxon>
        <taxon>Bacillati</taxon>
        <taxon>Actinomycetota</taxon>
        <taxon>Actinomycetes</taxon>
        <taxon>Micrococcales</taxon>
        <taxon>Promicromonosporaceae</taxon>
        <taxon>Xylanimonas</taxon>
    </lineage>
</organism>
<dbReference type="EMBL" id="SGWX01000001">
    <property type="protein sequence ID" value="RZS60669.1"/>
    <property type="molecule type" value="Genomic_DNA"/>
</dbReference>
<gene>
    <name evidence="4" type="ORF">EV386_0941</name>
</gene>
<evidence type="ECO:0000259" key="2">
    <source>
        <dbReference type="SMART" id="SM00942"/>
    </source>
</evidence>
<dbReference type="Proteomes" id="UP000293852">
    <property type="component" value="Unassembled WGS sequence"/>
</dbReference>
<evidence type="ECO:0000256" key="1">
    <source>
        <dbReference type="SAM" id="MobiDB-lite"/>
    </source>
</evidence>
<sequence>MKHVQRSLPAEVVRVFGPDGPHTVAEAALALAAAGLPVFPCVAGAKRPLTEHGFLDATTDPERLAAWWRVTPRANIGMPTGQASGLDVVDVDVHGSQTGFPAIHAARRAWLVDGFAWMVRTPSGGLHAYYPHLAGTEQRSWSSPAAHVDFRGDGGYVVVPPSVVQRDGEAVAYALSAVTQDRPRPIDAEALHAFVDPGYRAARRAPAVGIPVPQRRTDPTAIANWLRTVPEGGRNYALFWAARQMRDAQFDHASTLGALGPAAQAAGLTPAEIAATIRSTFRRPPAPTTPSGPTRRAEPPQAVTP</sequence>
<comment type="caution">
    <text evidence="4">The sequence shown here is derived from an EMBL/GenBank/DDBJ whole genome shotgun (WGS) entry which is preliminary data.</text>
</comment>
<reference evidence="4 5" key="1">
    <citation type="submission" date="2019-02" db="EMBL/GenBank/DDBJ databases">
        <title>Sequencing the genomes of 1000 actinobacteria strains.</title>
        <authorList>
            <person name="Klenk H.-P."/>
        </authorList>
    </citation>
    <scope>NUCLEOTIDE SEQUENCE [LARGE SCALE GENOMIC DNA]</scope>
    <source>
        <strain evidence="4 5">DSM 16932</strain>
    </source>
</reference>
<dbReference type="RefSeq" id="WP_130412766.1">
    <property type="nucleotide sequence ID" value="NZ_SGWX01000001.1"/>
</dbReference>
<feature type="domain" description="DNA primase/polymerase bifunctional N-terminal" evidence="3">
    <location>
        <begin position="28"/>
        <end position="188"/>
    </location>
</feature>
<dbReference type="OrthoDB" id="3218228at2"/>
<dbReference type="SMART" id="SM00942">
    <property type="entry name" value="PriCT_1"/>
    <property type="match status" value="1"/>
</dbReference>
<keyword evidence="5" id="KW-1185">Reference proteome</keyword>
<name>A0A4Q7M3X8_9MICO</name>
<protein>
    <submittedName>
        <fullName evidence="4">Bifunctional DNA primase/polymerase-like protein</fullName>
    </submittedName>
</protein>